<evidence type="ECO:0000313" key="2">
    <source>
        <dbReference type="EMBL" id="KAK4713044.1"/>
    </source>
</evidence>
<reference evidence="2 3" key="1">
    <citation type="submission" date="2023-10" db="EMBL/GenBank/DDBJ databases">
        <title>Genome-Wide Identification Analysis in wild type Solanum Pinnatisectum Reveals Some Genes Defensing Phytophthora Infestans.</title>
        <authorList>
            <person name="Sun C."/>
        </authorList>
    </citation>
    <scope>NUCLEOTIDE SEQUENCE [LARGE SCALE GENOMIC DNA]</scope>
    <source>
        <strain evidence="2">LQN</strain>
        <tissue evidence="2">Leaf</tissue>
    </source>
</reference>
<evidence type="ECO:0000313" key="3">
    <source>
        <dbReference type="Proteomes" id="UP001311915"/>
    </source>
</evidence>
<name>A0AAV9KKF9_9SOLN</name>
<gene>
    <name evidence="2" type="ORF">R3W88_018951</name>
</gene>
<feature type="domain" description="F-box associated beta-propeller type 3" evidence="1">
    <location>
        <begin position="32"/>
        <end position="226"/>
    </location>
</feature>
<evidence type="ECO:0000259" key="1">
    <source>
        <dbReference type="Pfam" id="PF08268"/>
    </source>
</evidence>
<dbReference type="Pfam" id="PF08268">
    <property type="entry name" value="FBA_3"/>
    <property type="match status" value="1"/>
</dbReference>
<keyword evidence="3" id="KW-1185">Reference proteome</keyword>
<accession>A0AAV9KKF9</accession>
<sequence>MEPFYGQGILVLFFFTVEQVQKLDCPSNDKPWCLILYCCYDGLALMGISNYLNKHLQLLLWNPSTRESMVLPYPKKFKKDYSTWELGYDSTSDDNKIFKIDHKSRSEILALKSGSWRLTDKHPINVGPTLTFTYSLVFIHGAFHWLISSLTKYSVMSFSITAEVYREIQLPEQMYLNSNLYKFGCSISVLGEMVCAYFHYMSGINDVFKFWVIKDYVKESWIELFIIQGINIQLAIPKYMFSDREVLFCCRHLYPKCPYVFRTTSKGPFGLWPQYDVIQKGFVYTESLIFPKLTS</sequence>
<dbReference type="NCBIfam" id="TIGR01640">
    <property type="entry name" value="F_box_assoc_1"/>
    <property type="match status" value="1"/>
</dbReference>
<dbReference type="InterPro" id="IPR017451">
    <property type="entry name" value="F-box-assoc_interact_dom"/>
</dbReference>
<protein>
    <recommendedName>
        <fullName evidence="1">F-box associated beta-propeller type 3 domain-containing protein</fullName>
    </recommendedName>
</protein>
<dbReference type="InterPro" id="IPR050796">
    <property type="entry name" value="SCF_F-box_component"/>
</dbReference>
<dbReference type="PANTHER" id="PTHR31672">
    <property type="entry name" value="BNACNNG10540D PROTEIN"/>
    <property type="match status" value="1"/>
</dbReference>
<dbReference type="InterPro" id="IPR013187">
    <property type="entry name" value="F-box-assoc_dom_typ3"/>
</dbReference>
<comment type="caution">
    <text evidence="2">The sequence shown here is derived from an EMBL/GenBank/DDBJ whole genome shotgun (WGS) entry which is preliminary data.</text>
</comment>
<dbReference type="EMBL" id="JAWPEI010000010">
    <property type="protein sequence ID" value="KAK4713044.1"/>
    <property type="molecule type" value="Genomic_DNA"/>
</dbReference>
<dbReference type="AlphaFoldDB" id="A0AAV9KKF9"/>
<dbReference type="PANTHER" id="PTHR31672:SF13">
    <property type="entry name" value="F-BOX PROTEIN CPR30-LIKE"/>
    <property type="match status" value="1"/>
</dbReference>
<organism evidence="2 3">
    <name type="scientific">Solanum pinnatisectum</name>
    <name type="common">tansyleaf nightshade</name>
    <dbReference type="NCBI Taxonomy" id="50273"/>
    <lineage>
        <taxon>Eukaryota</taxon>
        <taxon>Viridiplantae</taxon>
        <taxon>Streptophyta</taxon>
        <taxon>Embryophyta</taxon>
        <taxon>Tracheophyta</taxon>
        <taxon>Spermatophyta</taxon>
        <taxon>Magnoliopsida</taxon>
        <taxon>eudicotyledons</taxon>
        <taxon>Gunneridae</taxon>
        <taxon>Pentapetalae</taxon>
        <taxon>asterids</taxon>
        <taxon>lamiids</taxon>
        <taxon>Solanales</taxon>
        <taxon>Solanaceae</taxon>
        <taxon>Solanoideae</taxon>
        <taxon>Solaneae</taxon>
        <taxon>Solanum</taxon>
    </lineage>
</organism>
<proteinExistence type="predicted"/>
<dbReference type="Proteomes" id="UP001311915">
    <property type="component" value="Unassembled WGS sequence"/>
</dbReference>